<evidence type="ECO:0000313" key="1">
    <source>
        <dbReference type="EMBL" id="KAJ9122154.1"/>
    </source>
</evidence>
<proteinExistence type="predicted"/>
<evidence type="ECO:0000313" key="2">
    <source>
        <dbReference type="Proteomes" id="UP001234202"/>
    </source>
</evidence>
<accession>A0ACC2XDN1</accession>
<sequence length="627" mass="65461">MPVSSSGSATLSPSASTTVTATTTTTATAKPHSLHVGKKEIISGRSPTQRHKQKSASASGSGAATGTGNLKPSSHAASVASSALQTHTMAGTGTGRRSLGVLAVKTGNTTVGRGGGRGVREVFGVKSNTGGRDKEKENLRSLGMGSMHGTETGKTTQKLAVFVDPFVAAAGGGGGDVHPHRPITGRRAFREKTATTTAAVATTPTSEATLTRAHPTPRDPTPSLRLRRTPAAAAVTGAGAAQMALMENENENDLTFPCRKEQENIVPAGETPVFMRLGKRSAASASAASSTANNRNGHGGRGRVTLTSAPSSAARLALVGSPRRMSTRSLASARHDSAMEEDGGGGGNWEEGEESPYIFKPRLRKLNQQQEQQRKTGGSSPTETGIALSSLHGHGQAGLISSQTTTVQVVSSQPQPHPQSQPPPPSEWQEQEQETRDDNVVAFSSSPLIERPRTRKHPTTLTSSHPESTTTPPPAPPTKTKLRTAGTVLPDPVLCDVSEAYGADTRFQPVGFQRQFTSTSMSTSGSTSTSVTATTTATTGKSGARRAFGGKERESGGMSRVLRERGSGSGKRSGSPSSSSSSLAPSVRCFLFLAINGCFEERLTRDWLFFPCVWACVDVRLDSDLIE</sequence>
<protein>
    <submittedName>
        <fullName evidence="1">Uncharacterized protein</fullName>
    </submittedName>
</protein>
<gene>
    <name evidence="1" type="ORF">QFC24_004382</name>
</gene>
<dbReference type="EMBL" id="JASBWV010000015">
    <property type="protein sequence ID" value="KAJ9122154.1"/>
    <property type="molecule type" value="Genomic_DNA"/>
</dbReference>
<reference evidence="1" key="1">
    <citation type="submission" date="2023-04" db="EMBL/GenBank/DDBJ databases">
        <title>Draft Genome sequencing of Naganishia species isolated from polar environments using Oxford Nanopore Technology.</title>
        <authorList>
            <person name="Leo P."/>
            <person name="Venkateswaran K."/>
        </authorList>
    </citation>
    <scope>NUCLEOTIDE SEQUENCE</scope>
    <source>
        <strain evidence="1">DBVPG 5303</strain>
    </source>
</reference>
<comment type="caution">
    <text evidence="1">The sequence shown here is derived from an EMBL/GenBank/DDBJ whole genome shotgun (WGS) entry which is preliminary data.</text>
</comment>
<keyword evidence="2" id="KW-1185">Reference proteome</keyword>
<name>A0ACC2XDN1_9TREE</name>
<organism evidence="1 2">
    <name type="scientific">Naganishia onofrii</name>
    <dbReference type="NCBI Taxonomy" id="1851511"/>
    <lineage>
        <taxon>Eukaryota</taxon>
        <taxon>Fungi</taxon>
        <taxon>Dikarya</taxon>
        <taxon>Basidiomycota</taxon>
        <taxon>Agaricomycotina</taxon>
        <taxon>Tremellomycetes</taxon>
        <taxon>Filobasidiales</taxon>
        <taxon>Filobasidiaceae</taxon>
        <taxon>Naganishia</taxon>
    </lineage>
</organism>
<dbReference type="Proteomes" id="UP001234202">
    <property type="component" value="Unassembled WGS sequence"/>
</dbReference>